<dbReference type="Proteomes" id="UP000237662">
    <property type="component" value="Unassembled WGS sequence"/>
</dbReference>
<feature type="region of interest" description="Disordered" evidence="1">
    <location>
        <begin position="47"/>
        <end position="80"/>
    </location>
</feature>
<reference evidence="2 3" key="1">
    <citation type="submission" date="2018-02" db="EMBL/GenBank/DDBJ databases">
        <title>Genomic Encyclopedia of Archaeal and Bacterial Type Strains, Phase II (KMG-II): from individual species to whole genera.</title>
        <authorList>
            <person name="Goeker M."/>
        </authorList>
    </citation>
    <scope>NUCLEOTIDE SEQUENCE [LARGE SCALE GENOMIC DNA]</scope>
    <source>
        <strain evidence="2 3">DSM 29526</strain>
    </source>
</reference>
<dbReference type="EMBL" id="PTJC01000005">
    <property type="protein sequence ID" value="PPK88651.1"/>
    <property type="molecule type" value="Genomic_DNA"/>
</dbReference>
<evidence type="ECO:0000313" key="2">
    <source>
        <dbReference type="EMBL" id="PPK88651.1"/>
    </source>
</evidence>
<comment type="caution">
    <text evidence="2">The sequence shown here is derived from an EMBL/GenBank/DDBJ whole genome shotgun (WGS) entry which is preliminary data.</text>
</comment>
<protein>
    <submittedName>
        <fullName evidence="2">Uncharacterized protein</fullName>
    </submittedName>
</protein>
<accession>A0A2S6IAW8</accession>
<keyword evidence="3" id="KW-1185">Reference proteome</keyword>
<proteinExistence type="predicted"/>
<name>A0A2S6IAW8_9BACT</name>
<gene>
    <name evidence="2" type="ORF">CLV84_1621</name>
</gene>
<feature type="compositionally biased region" description="Low complexity" evidence="1">
    <location>
        <begin position="47"/>
        <end position="65"/>
    </location>
</feature>
<organism evidence="2 3">
    <name type="scientific">Neolewinella xylanilytica</name>
    <dbReference type="NCBI Taxonomy" id="1514080"/>
    <lineage>
        <taxon>Bacteria</taxon>
        <taxon>Pseudomonadati</taxon>
        <taxon>Bacteroidota</taxon>
        <taxon>Saprospiria</taxon>
        <taxon>Saprospirales</taxon>
        <taxon>Lewinellaceae</taxon>
        <taxon>Neolewinella</taxon>
    </lineage>
</organism>
<evidence type="ECO:0000256" key="1">
    <source>
        <dbReference type="SAM" id="MobiDB-lite"/>
    </source>
</evidence>
<dbReference type="OrthoDB" id="1494921at2"/>
<sequence length="110" mass="11726">MHPVLQHLMDTNFADLSGSRVDGRIAVTDDLVNLGLHELVAALTKASPAAKADAPANAPENTPTPYASDPAPKSATPDPKALLRKLQVEKLQYRTESGRTILEIACAVEK</sequence>
<dbReference type="AlphaFoldDB" id="A0A2S6IAW8"/>
<evidence type="ECO:0000313" key="3">
    <source>
        <dbReference type="Proteomes" id="UP000237662"/>
    </source>
</evidence>